<protein>
    <recommendedName>
        <fullName evidence="3">Rab3 GTPase-activating protein catalytic subunit</fullName>
    </recommendedName>
</protein>
<dbReference type="Proteomes" id="UP001152888">
    <property type="component" value="Unassembled WGS sequence"/>
</dbReference>
<organism evidence="1 2">
    <name type="scientific">Acanthoscelides obtectus</name>
    <name type="common">Bean weevil</name>
    <name type="synonym">Bruchus obtectus</name>
    <dbReference type="NCBI Taxonomy" id="200917"/>
    <lineage>
        <taxon>Eukaryota</taxon>
        <taxon>Metazoa</taxon>
        <taxon>Ecdysozoa</taxon>
        <taxon>Arthropoda</taxon>
        <taxon>Hexapoda</taxon>
        <taxon>Insecta</taxon>
        <taxon>Pterygota</taxon>
        <taxon>Neoptera</taxon>
        <taxon>Endopterygota</taxon>
        <taxon>Coleoptera</taxon>
        <taxon>Polyphaga</taxon>
        <taxon>Cucujiformia</taxon>
        <taxon>Chrysomeloidea</taxon>
        <taxon>Chrysomelidae</taxon>
        <taxon>Bruchinae</taxon>
        <taxon>Bruchini</taxon>
        <taxon>Acanthoscelides</taxon>
    </lineage>
</organism>
<evidence type="ECO:0008006" key="3">
    <source>
        <dbReference type="Google" id="ProtNLM"/>
    </source>
</evidence>
<keyword evidence="2" id="KW-1185">Reference proteome</keyword>
<evidence type="ECO:0000313" key="2">
    <source>
        <dbReference type="Proteomes" id="UP001152888"/>
    </source>
</evidence>
<dbReference type="OrthoDB" id="17346at2759"/>
<dbReference type="GO" id="GO:0005096">
    <property type="term" value="F:GTPase activator activity"/>
    <property type="evidence" value="ECO:0007669"/>
    <property type="project" value="InterPro"/>
</dbReference>
<dbReference type="PANTHER" id="PTHR21422:SF9">
    <property type="entry name" value="RAB3 GTPASE-ACTIVATING PROTEIN CATALYTIC SUBUNIT"/>
    <property type="match status" value="1"/>
</dbReference>
<gene>
    <name evidence="1" type="ORF">ACAOBT_LOCUS26314</name>
</gene>
<dbReference type="AlphaFoldDB" id="A0A9P0LXU9"/>
<reference evidence="1" key="1">
    <citation type="submission" date="2022-03" db="EMBL/GenBank/DDBJ databases">
        <authorList>
            <person name="Sayadi A."/>
        </authorList>
    </citation>
    <scope>NUCLEOTIDE SEQUENCE</scope>
</reference>
<accession>A0A9P0LXU9</accession>
<sequence length="495" mass="56595">MNEEIDDTEFYQQDFTTASEWEIFIARMEEIINQWKTDELNNEAPVQHSGIWEIKTEKITFADFEFDLLLYKKTTEYSDSSESSDENEKQTKNPIDTLYDFELYNANNDAEHSFLSAWYGLDEYYVLASALNIGINTESKIKILLSSAYIVSSSPNCERPIFVQIRDTWQRCYLGVYEGDCIRTNFEMVHLKRGPGHCYYLNGLLDMFKTKIMSPASLDSITVSVQLKYILREFGRYEWKQDLSESENFNVDALPFGVTVEPIHWLTLRATWNHLADNLVMDSEGHSDFDPMTAPKWSCSARMHEPVCLLGDALSAFLNNLEGNTTVYDILGDYATLPSAESNPLDLLTEPAVPTITSLLAKAARRSSKSTKGTPPITESVLVPLLYYLFPDADENPSFPYGGKEDKDTAEKTNEKGMSKNFEEEFKGFKTCTKDSLTWRLSIVLTHALQSLGGVKAVAHIWYEFVQEMRYRWEKSMPIPGFEVDGIEEPKYFPG</sequence>
<dbReference type="PANTHER" id="PTHR21422">
    <property type="entry name" value="RAB3 GTPASE-ACTIVATING PROTEIN CATALYTIC SUBUNIT"/>
    <property type="match status" value="1"/>
</dbReference>
<dbReference type="InterPro" id="IPR045700">
    <property type="entry name" value="Rab3GAP1"/>
</dbReference>
<name>A0A9P0LXU9_ACAOB</name>
<dbReference type="EMBL" id="CAKOFQ010007459">
    <property type="protein sequence ID" value="CAH2001630.1"/>
    <property type="molecule type" value="Genomic_DNA"/>
</dbReference>
<proteinExistence type="predicted"/>
<comment type="caution">
    <text evidence="1">The sequence shown here is derived from an EMBL/GenBank/DDBJ whole genome shotgun (WGS) entry which is preliminary data.</text>
</comment>
<evidence type="ECO:0000313" key="1">
    <source>
        <dbReference type="EMBL" id="CAH2001630.1"/>
    </source>
</evidence>